<feature type="compositionally biased region" description="Gly residues" evidence="1">
    <location>
        <begin position="260"/>
        <end position="271"/>
    </location>
</feature>
<proteinExistence type="predicted"/>
<name>A0A7M7J7X5_VARDE</name>
<feature type="transmembrane region" description="Helical" evidence="2">
    <location>
        <begin position="165"/>
        <end position="185"/>
    </location>
</feature>
<feature type="region of interest" description="Disordered" evidence="1">
    <location>
        <begin position="191"/>
        <end position="482"/>
    </location>
</feature>
<dbReference type="RefSeq" id="XP_022648112.1">
    <property type="nucleotide sequence ID" value="XM_022792377.1"/>
</dbReference>
<evidence type="ECO:0008006" key="5">
    <source>
        <dbReference type="Google" id="ProtNLM"/>
    </source>
</evidence>
<accession>A0A7M7J7X5</accession>
<keyword evidence="2" id="KW-0812">Transmembrane</keyword>
<reference evidence="3" key="1">
    <citation type="submission" date="2021-01" db="UniProtKB">
        <authorList>
            <consortium name="EnsemblMetazoa"/>
        </authorList>
    </citation>
    <scope>IDENTIFICATION</scope>
</reference>
<dbReference type="EnsemblMetazoa" id="XM_022792378">
    <property type="protein sequence ID" value="XP_022648113"/>
    <property type="gene ID" value="LOC111244870"/>
</dbReference>
<evidence type="ECO:0000256" key="2">
    <source>
        <dbReference type="SAM" id="Phobius"/>
    </source>
</evidence>
<organism evidence="3 4">
    <name type="scientific">Varroa destructor</name>
    <name type="common">Honeybee mite</name>
    <dbReference type="NCBI Taxonomy" id="109461"/>
    <lineage>
        <taxon>Eukaryota</taxon>
        <taxon>Metazoa</taxon>
        <taxon>Ecdysozoa</taxon>
        <taxon>Arthropoda</taxon>
        <taxon>Chelicerata</taxon>
        <taxon>Arachnida</taxon>
        <taxon>Acari</taxon>
        <taxon>Parasitiformes</taxon>
        <taxon>Mesostigmata</taxon>
        <taxon>Gamasina</taxon>
        <taxon>Dermanyssoidea</taxon>
        <taxon>Varroidae</taxon>
        <taxon>Varroa</taxon>
    </lineage>
</organism>
<feature type="compositionally biased region" description="Polar residues" evidence="1">
    <location>
        <begin position="213"/>
        <end position="239"/>
    </location>
</feature>
<dbReference type="InParanoid" id="A0A7M7J7X5"/>
<evidence type="ECO:0000313" key="4">
    <source>
        <dbReference type="Proteomes" id="UP000594260"/>
    </source>
</evidence>
<dbReference type="KEGG" id="vde:111244870"/>
<dbReference type="GeneID" id="111244870"/>
<dbReference type="EnsemblMetazoa" id="XM_022792377">
    <property type="protein sequence ID" value="XP_022648112"/>
    <property type="gene ID" value="LOC111244870"/>
</dbReference>
<feature type="compositionally biased region" description="Basic and acidic residues" evidence="1">
    <location>
        <begin position="299"/>
        <end position="311"/>
    </location>
</feature>
<sequence>MPRRWVAGAPGGIGDRGGNVDFKASSPSWIRGAVRVTLALAATAILAGQSVHAAPTLECSVDIECSTRDAFSVCDANHSICVCTQGRYREPPYKIIKCSVGKSYNEKCRSSKECLLADQYSDCIGGICRCPPSYIPIPVANNSLSLFRCMIDPFYLSGDHANLTFFKVSPVPLLVICIILVYLGYQRGAKVPQRRGSSTTNRRIVPMWRGVTFHQTTPVSNGSGSAGPSGQTAVTPPRNSTSGSSGGGALGGVSQMAVESGGGGGGPGSGGQRRESSGGAVSAGAGERDSRRGRGSAHSRRDSGARERQERGTANAHTHSHNIAATHPHSTGHAVGSCSGSSSSNSQQHPHHIHELANGISERRNSAMSPPPPYAEEAPPSYEDAIRASRVAMRLEEATDLSGLSSNNNYNVNANSSTSSDDPQNVVTGYAPRNSSLSSSGRRDMQQQQSVIDNTASRTAGGSAGEGPADASTMKPPLYSQA</sequence>
<dbReference type="OrthoDB" id="10319266at2759"/>
<evidence type="ECO:0000256" key="1">
    <source>
        <dbReference type="SAM" id="MobiDB-lite"/>
    </source>
</evidence>
<feature type="compositionally biased region" description="Low complexity" evidence="1">
    <location>
        <begin position="405"/>
        <end position="420"/>
    </location>
</feature>
<keyword evidence="2" id="KW-1133">Transmembrane helix</keyword>
<protein>
    <recommendedName>
        <fullName evidence="5">EB domain-containing protein</fullName>
    </recommendedName>
</protein>
<evidence type="ECO:0000313" key="3">
    <source>
        <dbReference type="EnsemblMetazoa" id="XP_022648112"/>
    </source>
</evidence>
<keyword evidence="4" id="KW-1185">Reference proteome</keyword>
<feature type="compositionally biased region" description="Polar residues" evidence="1">
    <location>
        <begin position="421"/>
        <end position="460"/>
    </location>
</feature>
<dbReference type="RefSeq" id="XP_022648113.1">
    <property type="nucleotide sequence ID" value="XM_022792378.1"/>
</dbReference>
<keyword evidence="2" id="KW-0472">Membrane</keyword>
<dbReference type="AlphaFoldDB" id="A0A7M7J7X5"/>
<feature type="compositionally biased region" description="Low complexity" evidence="1">
    <location>
        <begin position="336"/>
        <end position="346"/>
    </location>
</feature>
<dbReference type="Proteomes" id="UP000594260">
    <property type="component" value="Unplaced"/>
</dbReference>